<keyword evidence="3" id="KW-1185">Reference proteome</keyword>
<comment type="caution">
    <text evidence="2">The sequence shown here is derived from an EMBL/GenBank/DDBJ whole genome shotgun (WGS) entry which is preliminary data.</text>
</comment>
<feature type="compositionally biased region" description="Basic residues" evidence="1">
    <location>
        <begin position="70"/>
        <end position="83"/>
    </location>
</feature>
<proteinExistence type="predicted"/>
<gene>
    <name evidence="2" type="ORF">CCACVL1_27216</name>
</gene>
<evidence type="ECO:0000313" key="3">
    <source>
        <dbReference type="Proteomes" id="UP000188268"/>
    </source>
</evidence>
<reference evidence="2 3" key="1">
    <citation type="submission" date="2013-09" db="EMBL/GenBank/DDBJ databases">
        <title>Corchorus capsularis genome sequencing.</title>
        <authorList>
            <person name="Alam M."/>
            <person name="Haque M.S."/>
            <person name="Islam M.S."/>
            <person name="Emdad E.M."/>
            <person name="Islam M.M."/>
            <person name="Ahmed B."/>
            <person name="Halim A."/>
            <person name="Hossen Q.M.M."/>
            <person name="Hossain M.Z."/>
            <person name="Ahmed R."/>
            <person name="Khan M.M."/>
            <person name="Islam R."/>
            <person name="Rashid M.M."/>
            <person name="Khan S.A."/>
            <person name="Rahman M.S."/>
            <person name="Alam M."/>
        </authorList>
    </citation>
    <scope>NUCLEOTIDE SEQUENCE [LARGE SCALE GENOMIC DNA]</scope>
    <source>
        <strain evidence="3">cv. CVL-1</strain>
        <tissue evidence="2">Whole seedling</tissue>
    </source>
</reference>
<sequence>MTLILKLDPARTQPMNRSRFHESQKGMIGVGSQKLESHAHRGMFPIDRNRVDFQPRAKQSDRNPPGNTKAAKKRSSKIAKARHNTNTLSTTKEKAANESITTAYKTSPQHHPWTESQLPAALAKLHEINLSIYTSFGKLVRL</sequence>
<accession>A0A1R3GBN8</accession>
<name>A0A1R3GBN8_COCAP</name>
<dbReference type="Gramene" id="OMO55492">
    <property type="protein sequence ID" value="OMO55492"/>
    <property type="gene ID" value="CCACVL1_27216"/>
</dbReference>
<feature type="compositionally biased region" description="Basic and acidic residues" evidence="1">
    <location>
        <begin position="47"/>
        <end position="61"/>
    </location>
</feature>
<evidence type="ECO:0000313" key="2">
    <source>
        <dbReference type="EMBL" id="OMO55492.1"/>
    </source>
</evidence>
<organism evidence="2 3">
    <name type="scientific">Corchorus capsularis</name>
    <name type="common">Jute</name>
    <dbReference type="NCBI Taxonomy" id="210143"/>
    <lineage>
        <taxon>Eukaryota</taxon>
        <taxon>Viridiplantae</taxon>
        <taxon>Streptophyta</taxon>
        <taxon>Embryophyta</taxon>
        <taxon>Tracheophyta</taxon>
        <taxon>Spermatophyta</taxon>
        <taxon>Magnoliopsida</taxon>
        <taxon>eudicotyledons</taxon>
        <taxon>Gunneridae</taxon>
        <taxon>Pentapetalae</taxon>
        <taxon>rosids</taxon>
        <taxon>malvids</taxon>
        <taxon>Malvales</taxon>
        <taxon>Malvaceae</taxon>
        <taxon>Grewioideae</taxon>
        <taxon>Apeibeae</taxon>
        <taxon>Corchorus</taxon>
    </lineage>
</organism>
<dbReference type="Proteomes" id="UP000188268">
    <property type="component" value="Unassembled WGS sequence"/>
</dbReference>
<dbReference type="AlphaFoldDB" id="A0A1R3GBN8"/>
<evidence type="ECO:0000256" key="1">
    <source>
        <dbReference type="SAM" id="MobiDB-lite"/>
    </source>
</evidence>
<protein>
    <submittedName>
        <fullName evidence="2">Glutamic acid-rich protein</fullName>
    </submittedName>
</protein>
<feature type="region of interest" description="Disordered" evidence="1">
    <location>
        <begin position="46"/>
        <end position="97"/>
    </location>
</feature>
<feature type="region of interest" description="Disordered" evidence="1">
    <location>
        <begin position="1"/>
        <end position="29"/>
    </location>
</feature>
<dbReference type="EMBL" id="AWWV01014658">
    <property type="protein sequence ID" value="OMO55492.1"/>
    <property type="molecule type" value="Genomic_DNA"/>
</dbReference>